<dbReference type="Gene3D" id="3.30.160.170">
    <property type="entry name" value="FlaG-like"/>
    <property type="match status" value="1"/>
</dbReference>
<proteinExistence type="predicted"/>
<dbReference type="Proteomes" id="UP001145050">
    <property type="component" value="Unassembled WGS sequence"/>
</dbReference>
<dbReference type="AlphaFoldDB" id="A0A9X3WTD6"/>
<name>A0A9X3WTD6_9BACI</name>
<dbReference type="EMBL" id="JAMQKB010000001">
    <property type="protein sequence ID" value="MDC3423074.1"/>
    <property type="molecule type" value="Genomic_DNA"/>
</dbReference>
<keyword evidence="3" id="KW-1185">Reference proteome</keyword>
<gene>
    <name evidence="2" type="primary">flaG</name>
    <name evidence="2" type="ORF">NC797_00955</name>
</gene>
<accession>A0A9X3WTD6</accession>
<evidence type="ECO:0000313" key="3">
    <source>
        <dbReference type="Proteomes" id="UP001145050"/>
    </source>
</evidence>
<protein>
    <submittedName>
        <fullName evidence="2">Flagellar protein FlaG</fullName>
    </submittedName>
</protein>
<dbReference type="RefSeq" id="WP_272434723.1">
    <property type="nucleotide sequence ID" value="NZ_JAMQKB010000001.1"/>
</dbReference>
<dbReference type="SUPFAM" id="SSF160214">
    <property type="entry name" value="FlaG-like"/>
    <property type="match status" value="1"/>
</dbReference>
<reference evidence="2" key="1">
    <citation type="submission" date="2022-06" db="EMBL/GenBank/DDBJ databases">
        <title>Aquibacillus sp. a new bacterium isolated from soil saline samples.</title>
        <authorList>
            <person name="Galisteo C."/>
            <person name="De La Haba R."/>
            <person name="Sanchez-Porro C."/>
            <person name="Ventosa A."/>
        </authorList>
    </citation>
    <scope>NUCLEOTIDE SEQUENCE</scope>
    <source>
        <strain evidence="2">3ASR75-11</strain>
    </source>
</reference>
<dbReference type="PANTHER" id="PTHR37166">
    <property type="entry name" value="PROTEIN FLAG"/>
    <property type="match status" value="1"/>
</dbReference>
<organism evidence="2 3">
    <name type="scientific">Terrihalobacillus insolitus</name>
    <dbReference type="NCBI Taxonomy" id="2950438"/>
    <lineage>
        <taxon>Bacteria</taxon>
        <taxon>Bacillati</taxon>
        <taxon>Bacillota</taxon>
        <taxon>Bacilli</taxon>
        <taxon>Bacillales</taxon>
        <taxon>Bacillaceae</taxon>
        <taxon>Terrihalobacillus</taxon>
    </lineage>
</organism>
<feature type="compositionally biased region" description="Basic and acidic residues" evidence="1">
    <location>
        <begin position="25"/>
        <end position="40"/>
    </location>
</feature>
<evidence type="ECO:0000313" key="2">
    <source>
        <dbReference type="EMBL" id="MDC3423074.1"/>
    </source>
</evidence>
<dbReference type="InterPro" id="IPR005186">
    <property type="entry name" value="FlaG"/>
</dbReference>
<dbReference type="NCBIfam" id="NF005834">
    <property type="entry name" value="PRK07738.1"/>
    <property type="match status" value="1"/>
</dbReference>
<dbReference type="PANTHER" id="PTHR37166:SF1">
    <property type="entry name" value="PROTEIN FLAG"/>
    <property type="match status" value="1"/>
</dbReference>
<keyword evidence="2" id="KW-0282">Flagellum</keyword>
<evidence type="ECO:0000256" key="1">
    <source>
        <dbReference type="SAM" id="MobiDB-lite"/>
    </source>
</evidence>
<keyword evidence="2" id="KW-0966">Cell projection</keyword>
<comment type="caution">
    <text evidence="2">The sequence shown here is derived from an EMBL/GenBank/DDBJ whole genome shotgun (WGS) entry which is preliminary data.</text>
</comment>
<sequence>MNVGRIISESLLLQKAENTKLPTSARDRSITKVDQARDAETSNEQAIVGQSDKLDKEQVQGMVKAINDFLEPTKTALKYQFHEKLNEYYVTIINPETKEIIREIPPKKLLDVYASMAELMGFIVDEKV</sequence>
<keyword evidence="2" id="KW-0969">Cilium</keyword>
<feature type="region of interest" description="Disordered" evidence="1">
    <location>
        <begin position="23"/>
        <end position="47"/>
    </location>
</feature>
<dbReference type="Pfam" id="PF03646">
    <property type="entry name" value="FlaG"/>
    <property type="match status" value="1"/>
</dbReference>
<dbReference type="InterPro" id="IPR035924">
    <property type="entry name" value="FlaG-like_sf"/>
</dbReference>